<dbReference type="FunFam" id="1.10.510.10:FF:000309">
    <property type="entry name" value="Leucine-rich repeat receptor-like protein kinase"/>
    <property type="match status" value="1"/>
</dbReference>
<dbReference type="AlphaFoldDB" id="A0A8T2R236"/>
<dbReference type="InterPro" id="IPR000719">
    <property type="entry name" value="Prot_kinase_dom"/>
</dbReference>
<dbReference type="Proteomes" id="UP000825935">
    <property type="component" value="Chromosome 30"/>
</dbReference>
<organism evidence="21 22">
    <name type="scientific">Ceratopteris richardii</name>
    <name type="common">Triangle waterfern</name>
    <dbReference type="NCBI Taxonomy" id="49495"/>
    <lineage>
        <taxon>Eukaryota</taxon>
        <taxon>Viridiplantae</taxon>
        <taxon>Streptophyta</taxon>
        <taxon>Embryophyta</taxon>
        <taxon>Tracheophyta</taxon>
        <taxon>Polypodiopsida</taxon>
        <taxon>Polypodiidae</taxon>
        <taxon>Polypodiales</taxon>
        <taxon>Pteridineae</taxon>
        <taxon>Pteridaceae</taxon>
        <taxon>Parkerioideae</taxon>
        <taxon>Ceratopteris</taxon>
    </lineage>
</organism>
<comment type="subcellular location">
    <subcellularLocation>
        <location evidence="1">Membrane</location>
    </subcellularLocation>
</comment>
<dbReference type="GO" id="GO:0005524">
    <property type="term" value="F:ATP binding"/>
    <property type="evidence" value="ECO:0007669"/>
    <property type="project" value="UniProtKB-UniRule"/>
</dbReference>
<keyword evidence="13" id="KW-0675">Receptor</keyword>
<sequence>MSDKEVAHRYISSRPGRSYRLQEGALHDERTDYNHSSRVKGNNHTQIEDYHVHHYNRRLLASGTISPPIIAILSGVAVFLGVILLALMLVCRKKVKPWFGRLRLCASISPSIPRLKKSRSERSQIFDPSLKAISMREIAKATDNFSPRKLIGDGGFGFVYKATLSDGRIVAVKTLVADGIQGKREFEAEMSTLGHIKHPNLVELLAFCKAGDDRALVYEYIANGSLDTWLHEREDGPRLLTWERRIKLAHGTAKVLAYLHHEYEPHVIHRDIKSSNILVGKDFEAKLADFGLARHMSPLLSHVSTEAAGTLGYVAPECNMTMSASRKSDVYSFGVLMLELVSGCRPNTAPENSKCGTLVKWTHYAIASGKQMDTIDPVLKERGPPFKELTTFLKIASLCTSDSPDNRPTMKEALQQLSQLRTEIAQVRNHTE</sequence>
<dbReference type="SUPFAM" id="SSF56112">
    <property type="entry name" value="Protein kinase-like (PK-like)"/>
    <property type="match status" value="1"/>
</dbReference>
<keyword evidence="11 19" id="KW-1133">Transmembrane helix</keyword>
<dbReference type="InterPro" id="IPR008271">
    <property type="entry name" value="Ser/Thr_kinase_AS"/>
</dbReference>
<evidence type="ECO:0000256" key="16">
    <source>
        <dbReference type="ARBA" id="ARBA00048679"/>
    </source>
</evidence>
<comment type="caution">
    <text evidence="21">The sequence shown here is derived from an EMBL/GenBank/DDBJ whole genome shotgun (WGS) entry which is preliminary data.</text>
</comment>
<keyword evidence="10 17" id="KW-0067">ATP-binding</keyword>
<keyword evidence="3 18" id="KW-0723">Serine/threonine-protein kinase</keyword>
<dbReference type="OrthoDB" id="4062651at2759"/>
<evidence type="ECO:0000256" key="7">
    <source>
        <dbReference type="ARBA" id="ARBA00022737"/>
    </source>
</evidence>
<protein>
    <recommendedName>
        <fullName evidence="2">non-specific serine/threonine protein kinase</fullName>
        <ecNumber evidence="2">2.7.11.1</ecNumber>
    </recommendedName>
</protein>
<dbReference type="PROSITE" id="PS00108">
    <property type="entry name" value="PROTEIN_KINASE_ST"/>
    <property type="match status" value="1"/>
</dbReference>
<evidence type="ECO:0000256" key="17">
    <source>
        <dbReference type="PROSITE-ProRule" id="PRU10141"/>
    </source>
</evidence>
<gene>
    <name evidence="21" type="ORF">KP509_30G031400</name>
</gene>
<dbReference type="PROSITE" id="PS50011">
    <property type="entry name" value="PROTEIN_KINASE_DOM"/>
    <property type="match status" value="1"/>
</dbReference>
<dbReference type="FunFam" id="3.30.200.20:FF:000745">
    <property type="entry name" value="Phytosulfokine receptor 2"/>
    <property type="match status" value="1"/>
</dbReference>
<proteinExistence type="inferred from homology"/>
<dbReference type="EMBL" id="CM035435">
    <property type="protein sequence ID" value="KAH7290087.1"/>
    <property type="molecule type" value="Genomic_DNA"/>
</dbReference>
<feature type="binding site" evidence="17">
    <location>
        <position position="173"/>
    </location>
    <ligand>
        <name>ATP</name>
        <dbReference type="ChEBI" id="CHEBI:30616"/>
    </ligand>
</feature>
<feature type="domain" description="Protein kinase" evidence="20">
    <location>
        <begin position="145"/>
        <end position="420"/>
    </location>
</feature>
<keyword evidence="14" id="KW-0325">Glycoprotein</keyword>
<comment type="similarity">
    <text evidence="18">Belongs to the protein kinase superfamily.</text>
</comment>
<evidence type="ECO:0000256" key="6">
    <source>
        <dbReference type="ARBA" id="ARBA00022692"/>
    </source>
</evidence>
<evidence type="ECO:0000256" key="11">
    <source>
        <dbReference type="ARBA" id="ARBA00022989"/>
    </source>
</evidence>
<feature type="transmembrane region" description="Helical" evidence="19">
    <location>
        <begin position="69"/>
        <end position="91"/>
    </location>
</feature>
<dbReference type="InterPro" id="IPR011009">
    <property type="entry name" value="Kinase-like_dom_sf"/>
</dbReference>
<comment type="catalytic activity">
    <reaction evidence="15">
        <text>L-threonyl-[protein] + ATP = O-phospho-L-threonyl-[protein] + ADP + H(+)</text>
        <dbReference type="Rhea" id="RHEA:46608"/>
        <dbReference type="Rhea" id="RHEA-COMP:11060"/>
        <dbReference type="Rhea" id="RHEA-COMP:11605"/>
        <dbReference type="ChEBI" id="CHEBI:15378"/>
        <dbReference type="ChEBI" id="CHEBI:30013"/>
        <dbReference type="ChEBI" id="CHEBI:30616"/>
        <dbReference type="ChEBI" id="CHEBI:61977"/>
        <dbReference type="ChEBI" id="CHEBI:456216"/>
        <dbReference type="EC" id="2.7.11.1"/>
    </reaction>
</comment>
<evidence type="ECO:0000313" key="22">
    <source>
        <dbReference type="Proteomes" id="UP000825935"/>
    </source>
</evidence>
<evidence type="ECO:0000313" key="21">
    <source>
        <dbReference type="EMBL" id="KAH7290087.1"/>
    </source>
</evidence>
<evidence type="ECO:0000256" key="19">
    <source>
        <dbReference type="SAM" id="Phobius"/>
    </source>
</evidence>
<dbReference type="GO" id="GO:0004674">
    <property type="term" value="F:protein serine/threonine kinase activity"/>
    <property type="evidence" value="ECO:0007669"/>
    <property type="project" value="UniProtKB-KW"/>
</dbReference>
<dbReference type="OMA" id="RIASMCT"/>
<dbReference type="InterPro" id="IPR017441">
    <property type="entry name" value="Protein_kinase_ATP_BS"/>
</dbReference>
<evidence type="ECO:0000256" key="5">
    <source>
        <dbReference type="ARBA" id="ARBA00022679"/>
    </source>
</evidence>
<dbReference type="PROSITE" id="PS00107">
    <property type="entry name" value="PROTEIN_KINASE_ATP"/>
    <property type="match status" value="1"/>
</dbReference>
<dbReference type="Pfam" id="PF00069">
    <property type="entry name" value="Pkinase"/>
    <property type="match status" value="1"/>
</dbReference>
<keyword evidence="5" id="KW-0808">Transferase</keyword>
<evidence type="ECO:0000256" key="10">
    <source>
        <dbReference type="ARBA" id="ARBA00022840"/>
    </source>
</evidence>
<keyword evidence="9" id="KW-0418">Kinase</keyword>
<dbReference type="Gene3D" id="3.30.200.20">
    <property type="entry name" value="Phosphorylase Kinase, domain 1"/>
    <property type="match status" value="1"/>
</dbReference>
<evidence type="ECO:0000256" key="13">
    <source>
        <dbReference type="ARBA" id="ARBA00023170"/>
    </source>
</evidence>
<keyword evidence="7" id="KW-0677">Repeat</keyword>
<keyword evidence="6 19" id="KW-0812">Transmembrane</keyword>
<evidence type="ECO:0000259" key="20">
    <source>
        <dbReference type="PROSITE" id="PS50011"/>
    </source>
</evidence>
<dbReference type="SMART" id="SM00220">
    <property type="entry name" value="S_TKc"/>
    <property type="match status" value="1"/>
</dbReference>
<evidence type="ECO:0000256" key="1">
    <source>
        <dbReference type="ARBA" id="ARBA00004370"/>
    </source>
</evidence>
<evidence type="ECO:0000256" key="9">
    <source>
        <dbReference type="ARBA" id="ARBA00022777"/>
    </source>
</evidence>
<dbReference type="InterPro" id="IPR052059">
    <property type="entry name" value="CR_Ser/Thr_kinase"/>
</dbReference>
<evidence type="ECO:0000256" key="12">
    <source>
        <dbReference type="ARBA" id="ARBA00023136"/>
    </source>
</evidence>
<name>A0A8T2R236_CERRI</name>
<dbReference type="CDD" id="cd14066">
    <property type="entry name" value="STKc_IRAK"/>
    <property type="match status" value="1"/>
</dbReference>
<dbReference type="Gene3D" id="1.10.510.10">
    <property type="entry name" value="Transferase(Phosphotransferase) domain 1"/>
    <property type="match status" value="1"/>
</dbReference>
<evidence type="ECO:0000256" key="14">
    <source>
        <dbReference type="ARBA" id="ARBA00023180"/>
    </source>
</evidence>
<dbReference type="GO" id="GO:0016020">
    <property type="term" value="C:membrane"/>
    <property type="evidence" value="ECO:0007669"/>
    <property type="project" value="UniProtKB-SubCell"/>
</dbReference>
<evidence type="ECO:0000256" key="15">
    <source>
        <dbReference type="ARBA" id="ARBA00047899"/>
    </source>
</evidence>
<evidence type="ECO:0000256" key="4">
    <source>
        <dbReference type="ARBA" id="ARBA00022614"/>
    </source>
</evidence>
<accession>A0A8T2R236</accession>
<keyword evidence="22" id="KW-1185">Reference proteome</keyword>
<dbReference type="EC" id="2.7.11.1" evidence="2"/>
<keyword evidence="8 17" id="KW-0547">Nucleotide-binding</keyword>
<dbReference type="PANTHER" id="PTHR47973">
    <property type="entry name" value="CYSTEINE-RICH RECEPTOR-LIKE PROTEIN KINASE 3"/>
    <property type="match status" value="1"/>
</dbReference>
<evidence type="ECO:0000256" key="2">
    <source>
        <dbReference type="ARBA" id="ARBA00012513"/>
    </source>
</evidence>
<reference evidence="21" key="1">
    <citation type="submission" date="2021-08" db="EMBL/GenBank/DDBJ databases">
        <title>WGS assembly of Ceratopteris richardii.</title>
        <authorList>
            <person name="Marchant D.B."/>
            <person name="Chen G."/>
            <person name="Jenkins J."/>
            <person name="Shu S."/>
            <person name="Leebens-Mack J."/>
            <person name="Grimwood J."/>
            <person name="Schmutz J."/>
            <person name="Soltis P."/>
            <person name="Soltis D."/>
            <person name="Chen Z.-H."/>
        </authorList>
    </citation>
    <scope>NUCLEOTIDE SEQUENCE</scope>
    <source>
        <strain evidence="21">Whitten #5841</strain>
        <tissue evidence="21">Leaf</tissue>
    </source>
</reference>
<evidence type="ECO:0000256" key="8">
    <source>
        <dbReference type="ARBA" id="ARBA00022741"/>
    </source>
</evidence>
<evidence type="ECO:0000256" key="18">
    <source>
        <dbReference type="RuleBase" id="RU000304"/>
    </source>
</evidence>
<keyword evidence="12 19" id="KW-0472">Membrane</keyword>
<comment type="catalytic activity">
    <reaction evidence="16">
        <text>L-seryl-[protein] + ATP = O-phospho-L-seryl-[protein] + ADP + H(+)</text>
        <dbReference type="Rhea" id="RHEA:17989"/>
        <dbReference type="Rhea" id="RHEA-COMP:9863"/>
        <dbReference type="Rhea" id="RHEA-COMP:11604"/>
        <dbReference type="ChEBI" id="CHEBI:15378"/>
        <dbReference type="ChEBI" id="CHEBI:29999"/>
        <dbReference type="ChEBI" id="CHEBI:30616"/>
        <dbReference type="ChEBI" id="CHEBI:83421"/>
        <dbReference type="ChEBI" id="CHEBI:456216"/>
        <dbReference type="EC" id="2.7.11.1"/>
    </reaction>
</comment>
<keyword evidence="4" id="KW-0433">Leucine-rich repeat</keyword>
<evidence type="ECO:0000256" key="3">
    <source>
        <dbReference type="ARBA" id="ARBA00022527"/>
    </source>
</evidence>